<dbReference type="RefSeq" id="WP_344307801.1">
    <property type="nucleotide sequence ID" value="NZ_BAAANO010000010.1"/>
</dbReference>
<reference evidence="2 3" key="1">
    <citation type="journal article" date="2019" name="Int. J. Syst. Evol. Microbiol.">
        <title>The Global Catalogue of Microorganisms (GCM) 10K type strain sequencing project: providing services to taxonomists for standard genome sequencing and annotation.</title>
        <authorList>
            <consortium name="The Broad Institute Genomics Platform"/>
            <consortium name="The Broad Institute Genome Sequencing Center for Infectious Disease"/>
            <person name="Wu L."/>
            <person name="Ma J."/>
        </authorList>
    </citation>
    <scope>NUCLEOTIDE SEQUENCE [LARGE SCALE GENOMIC DNA]</scope>
    <source>
        <strain evidence="2 3">JCM 14546</strain>
    </source>
</reference>
<evidence type="ECO:0000256" key="1">
    <source>
        <dbReference type="SAM" id="MobiDB-lite"/>
    </source>
</evidence>
<keyword evidence="3" id="KW-1185">Reference proteome</keyword>
<name>A0ABN2TB83_9MICO</name>
<evidence type="ECO:0000313" key="3">
    <source>
        <dbReference type="Proteomes" id="UP001500755"/>
    </source>
</evidence>
<dbReference type="Proteomes" id="UP001500755">
    <property type="component" value="Unassembled WGS sequence"/>
</dbReference>
<dbReference type="EMBL" id="BAAANO010000010">
    <property type="protein sequence ID" value="GAA2003935.1"/>
    <property type="molecule type" value="Genomic_DNA"/>
</dbReference>
<sequence length="129" mass="13465">MSVEPTRAPDTTSKSRVPSERHSGSRAADAGVPESRGPRPAAGQRAGAGQRTGAGSRVAPGSSARSAADLLAVSEFLASARELVLELREASCRVKPDFMAEEQAECAVLIGELDDLLCSAGEILERHTH</sequence>
<accession>A0ABN2TB83</accession>
<organism evidence="2 3">
    <name type="scientific">Brevibacterium samyangense</name>
    <dbReference type="NCBI Taxonomy" id="366888"/>
    <lineage>
        <taxon>Bacteria</taxon>
        <taxon>Bacillati</taxon>
        <taxon>Actinomycetota</taxon>
        <taxon>Actinomycetes</taxon>
        <taxon>Micrococcales</taxon>
        <taxon>Brevibacteriaceae</taxon>
        <taxon>Brevibacterium</taxon>
    </lineage>
</organism>
<protein>
    <submittedName>
        <fullName evidence="2">Uncharacterized protein</fullName>
    </submittedName>
</protein>
<comment type="caution">
    <text evidence="2">The sequence shown here is derived from an EMBL/GenBank/DDBJ whole genome shotgun (WGS) entry which is preliminary data.</text>
</comment>
<gene>
    <name evidence="2" type="ORF">GCM10009755_11450</name>
</gene>
<feature type="region of interest" description="Disordered" evidence="1">
    <location>
        <begin position="1"/>
        <end position="64"/>
    </location>
</feature>
<feature type="compositionally biased region" description="Low complexity" evidence="1">
    <location>
        <begin position="38"/>
        <end position="57"/>
    </location>
</feature>
<evidence type="ECO:0000313" key="2">
    <source>
        <dbReference type="EMBL" id="GAA2003935.1"/>
    </source>
</evidence>
<proteinExistence type="predicted"/>